<protein>
    <recommendedName>
        <fullName evidence="4">Lipoprotein</fullName>
    </recommendedName>
</protein>
<evidence type="ECO:0008006" key="4">
    <source>
        <dbReference type="Google" id="ProtNLM"/>
    </source>
</evidence>
<dbReference type="Proteomes" id="UP001548713">
    <property type="component" value="Unassembled WGS sequence"/>
</dbReference>
<keyword evidence="3" id="KW-1185">Reference proteome</keyword>
<reference evidence="2 3" key="1">
    <citation type="submission" date="2024-07" db="EMBL/GenBank/DDBJ databases">
        <title>Novosphingobium kalidii RD2P27.</title>
        <authorList>
            <person name="Sun J.-Q."/>
        </authorList>
    </citation>
    <scope>NUCLEOTIDE SEQUENCE [LARGE SCALE GENOMIC DNA]</scope>
    <source>
        <strain evidence="2 3">RD2P27</strain>
    </source>
</reference>
<dbReference type="PROSITE" id="PS51257">
    <property type="entry name" value="PROKAR_LIPOPROTEIN"/>
    <property type="match status" value="1"/>
</dbReference>
<evidence type="ECO:0000313" key="3">
    <source>
        <dbReference type="Proteomes" id="UP001548713"/>
    </source>
</evidence>
<dbReference type="EMBL" id="JBEWLY010000008">
    <property type="protein sequence ID" value="MET1754895.1"/>
    <property type="molecule type" value="Genomic_DNA"/>
</dbReference>
<evidence type="ECO:0000313" key="2">
    <source>
        <dbReference type="EMBL" id="MET1754895.1"/>
    </source>
</evidence>
<feature type="region of interest" description="Disordered" evidence="1">
    <location>
        <begin position="44"/>
        <end position="72"/>
    </location>
</feature>
<gene>
    <name evidence="2" type="ORF">ABVV53_05390</name>
</gene>
<sequence length="72" mass="7634">MPAHMVRLALGAAISVTALSACKKEPSFDERYASAHKVIQEKAAELEKDMSSRAADAQPSPIPRPSDPADAT</sequence>
<proteinExistence type="predicted"/>
<comment type="caution">
    <text evidence="2">The sequence shown here is derived from an EMBL/GenBank/DDBJ whole genome shotgun (WGS) entry which is preliminary data.</text>
</comment>
<organism evidence="2 3">
    <name type="scientific">Novosphingobium kalidii</name>
    <dbReference type="NCBI Taxonomy" id="3230299"/>
    <lineage>
        <taxon>Bacteria</taxon>
        <taxon>Pseudomonadati</taxon>
        <taxon>Pseudomonadota</taxon>
        <taxon>Alphaproteobacteria</taxon>
        <taxon>Sphingomonadales</taxon>
        <taxon>Sphingomonadaceae</taxon>
        <taxon>Novosphingobium</taxon>
    </lineage>
</organism>
<name>A0ABV2CZ71_9SPHN</name>
<dbReference type="RefSeq" id="WP_353983348.1">
    <property type="nucleotide sequence ID" value="NZ_JBEWLY010000008.1"/>
</dbReference>
<accession>A0ABV2CZ71</accession>
<evidence type="ECO:0000256" key="1">
    <source>
        <dbReference type="SAM" id="MobiDB-lite"/>
    </source>
</evidence>